<keyword evidence="2" id="KW-1185">Reference proteome</keyword>
<dbReference type="Proteomes" id="UP000002495">
    <property type="component" value="Chromosome"/>
</dbReference>
<dbReference type="KEGG" id="hhe:HH_0645"/>
<evidence type="ECO:0000313" key="2">
    <source>
        <dbReference type="Proteomes" id="UP000002495"/>
    </source>
</evidence>
<dbReference type="AlphaFoldDB" id="Q7VIG1"/>
<reference evidence="1 2" key="1">
    <citation type="journal article" date="2003" name="Proc. Natl. Acad. Sci. U.S.A.">
        <title>The complete genome sequence of the carcinogenic bacterium Helicobacter hepaticus.</title>
        <authorList>
            <person name="Suerbaum S."/>
            <person name="Josenhans C."/>
            <person name="Sterzenbach T."/>
            <person name="Drescher B."/>
            <person name="Brandt P."/>
            <person name="Bell M."/>
            <person name="Droege M."/>
            <person name="Fartmann B."/>
            <person name="Fischer H.-P."/>
            <person name="Ge Z."/>
            <person name="Hoerster A."/>
            <person name="Holland R."/>
            <person name="Klein K."/>
            <person name="Koenig J."/>
            <person name="Macko L."/>
            <person name="Mendz G.L."/>
            <person name="Nyakatura G."/>
            <person name="Schauer D.B."/>
            <person name="Shen Z."/>
            <person name="Weber J."/>
            <person name="Frosch M."/>
            <person name="Fox J.G."/>
        </authorList>
    </citation>
    <scope>NUCLEOTIDE SEQUENCE [LARGE SCALE GENOMIC DNA]</scope>
    <source>
        <strain evidence="2">ATCC 51449 / 3B1</strain>
    </source>
</reference>
<organism evidence="1 2">
    <name type="scientific">Helicobacter hepaticus (strain ATCC 51449 / 3B1)</name>
    <dbReference type="NCBI Taxonomy" id="235279"/>
    <lineage>
        <taxon>Bacteria</taxon>
        <taxon>Pseudomonadati</taxon>
        <taxon>Campylobacterota</taxon>
        <taxon>Epsilonproteobacteria</taxon>
        <taxon>Campylobacterales</taxon>
        <taxon>Helicobacteraceae</taxon>
        <taxon>Helicobacter</taxon>
    </lineage>
</organism>
<protein>
    <recommendedName>
        <fullName evidence="3">Lipoprotein</fullName>
    </recommendedName>
</protein>
<dbReference type="eggNOG" id="ENOG5031AU2">
    <property type="taxonomic scope" value="Bacteria"/>
</dbReference>
<dbReference type="RefSeq" id="WP_011115487.1">
    <property type="nucleotide sequence ID" value="NC_004917.1"/>
</dbReference>
<sequence length="179" mass="20168">MKHLYVIGMIGIMYLMTGCFSNKPTPSSTQNEIEKMCNEAKYTITLGQINDIGQNVLSKQDFRTILDKALRDSGCFVVESKLNNREKGYVLNIEYGLEVKESKKDTSAVSTQSSASLKSEVRFVMSRANYTITQNASSTMKMSGKKYLGIGEEPQITQEQKERLVQRALKTIFTNLLKI</sequence>
<dbReference type="PROSITE" id="PS51257">
    <property type="entry name" value="PROKAR_LIPOPROTEIN"/>
    <property type="match status" value="1"/>
</dbReference>
<proteinExistence type="predicted"/>
<dbReference type="STRING" id="235279.HH_0645"/>
<evidence type="ECO:0008006" key="3">
    <source>
        <dbReference type="Google" id="ProtNLM"/>
    </source>
</evidence>
<accession>Q7VIG1</accession>
<dbReference type="OrthoDB" id="5324844at2"/>
<name>Q7VIG1_HELHP</name>
<dbReference type="EMBL" id="AE017125">
    <property type="protein sequence ID" value="AAP77242.1"/>
    <property type="molecule type" value="Genomic_DNA"/>
</dbReference>
<dbReference type="HOGENOM" id="CLU_1501525_0_0_7"/>
<evidence type="ECO:0000313" key="1">
    <source>
        <dbReference type="EMBL" id="AAP77242.1"/>
    </source>
</evidence>
<gene>
    <name evidence="1" type="ordered locus">HH_0645</name>
</gene>